<accession>A0AAD7A1D5</accession>
<sequence>MFRYEALPGFFAQDDPLADPAVIGAVPARFGLLDSSETRWSNLTSKLRELNTIDASSSYKLIFFGRHGQGYHNVAETKYGTKAWDDYWAKLYGDGELTWGPDPELTSVGKDQATDVSKIWKAELAAHIPLPDRLYCSPMTRAMQTNVITFAELPLPTVVILENCREEYGEHTCDKRNTRTYIQNKFPHFDIEAGFTEEDELWDADVRETAAHAVIRAESVLDRIFREDTNTLVVSITAHGGIINGFLRALGRSRYALPTGGVVPVVVKATKSA</sequence>
<dbReference type="InterPro" id="IPR013078">
    <property type="entry name" value="His_Pase_superF_clade-1"/>
</dbReference>
<name>A0AAD7A1D5_9AGAR</name>
<dbReference type="Pfam" id="PF00300">
    <property type="entry name" value="His_Phos_1"/>
    <property type="match status" value="1"/>
</dbReference>
<dbReference type="Proteomes" id="UP001218218">
    <property type="component" value="Unassembled WGS sequence"/>
</dbReference>
<reference evidence="1" key="1">
    <citation type="submission" date="2023-03" db="EMBL/GenBank/DDBJ databases">
        <title>Massive genome expansion in bonnet fungi (Mycena s.s.) driven by repeated elements and novel gene families across ecological guilds.</title>
        <authorList>
            <consortium name="Lawrence Berkeley National Laboratory"/>
            <person name="Harder C.B."/>
            <person name="Miyauchi S."/>
            <person name="Viragh M."/>
            <person name="Kuo A."/>
            <person name="Thoen E."/>
            <person name="Andreopoulos B."/>
            <person name="Lu D."/>
            <person name="Skrede I."/>
            <person name="Drula E."/>
            <person name="Henrissat B."/>
            <person name="Morin E."/>
            <person name="Kohler A."/>
            <person name="Barry K."/>
            <person name="LaButti K."/>
            <person name="Morin E."/>
            <person name="Salamov A."/>
            <person name="Lipzen A."/>
            <person name="Mereny Z."/>
            <person name="Hegedus B."/>
            <person name="Baldrian P."/>
            <person name="Stursova M."/>
            <person name="Weitz H."/>
            <person name="Taylor A."/>
            <person name="Grigoriev I.V."/>
            <person name="Nagy L.G."/>
            <person name="Martin F."/>
            <person name="Kauserud H."/>
        </authorList>
    </citation>
    <scope>NUCLEOTIDE SEQUENCE</scope>
    <source>
        <strain evidence="1">CBHHK002</strain>
    </source>
</reference>
<dbReference type="InterPro" id="IPR029033">
    <property type="entry name" value="His_PPase_superfam"/>
</dbReference>
<dbReference type="EMBL" id="JARIHO010000019">
    <property type="protein sequence ID" value="KAJ7347570.1"/>
    <property type="molecule type" value="Genomic_DNA"/>
</dbReference>
<dbReference type="InterPro" id="IPR050275">
    <property type="entry name" value="PGM_Phosphatase"/>
</dbReference>
<dbReference type="PANTHER" id="PTHR48100:SF1">
    <property type="entry name" value="HISTIDINE PHOSPHATASE FAMILY PROTEIN-RELATED"/>
    <property type="match status" value="1"/>
</dbReference>
<dbReference type="SMART" id="SM00855">
    <property type="entry name" value="PGAM"/>
    <property type="match status" value="1"/>
</dbReference>
<protein>
    <submittedName>
        <fullName evidence="1">Histidine phosphatase superfamily</fullName>
    </submittedName>
</protein>
<comment type="caution">
    <text evidence="1">The sequence shown here is derived from an EMBL/GenBank/DDBJ whole genome shotgun (WGS) entry which is preliminary data.</text>
</comment>
<dbReference type="Gene3D" id="3.40.50.1240">
    <property type="entry name" value="Phosphoglycerate mutase-like"/>
    <property type="match status" value="1"/>
</dbReference>
<proteinExistence type="predicted"/>
<dbReference type="CDD" id="cd07067">
    <property type="entry name" value="HP_PGM_like"/>
    <property type="match status" value="1"/>
</dbReference>
<organism evidence="1 2">
    <name type="scientific">Mycena albidolilacea</name>
    <dbReference type="NCBI Taxonomy" id="1033008"/>
    <lineage>
        <taxon>Eukaryota</taxon>
        <taxon>Fungi</taxon>
        <taxon>Dikarya</taxon>
        <taxon>Basidiomycota</taxon>
        <taxon>Agaricomycotina</taxon>
        <taxon>Agaricomycetes</taxon>
        <taxon>Agaricomycetidae</taxon>
        <taxon>Agaricales</taxon>
        <taxon>Marasmiineae</taxon>
        <taxon>Mycenaceae</taxon>
        <taxon>Mycena</taxon>
    </lineage>
</organism>
<dbReference type="AlphaFoldDB" id="A0AAD7A1D5"/>
<dbReference type="GO" id="GO:0016791">
    <property type="term" value="F:phosphatase activity"/>
    <property type="evidence" value="ECO:0007669"/>
    <property type="project" value="TreeGrafter"/>
</dbReference>
<gene>
    <name evidence="1" type="ORF">DFH08DRAFT_868247</name>
</gene>
<keyword evidence="2" id="KW-1185">Reference proteome</keyword>
<dbReference type="SUPFAM" id="SSF53254">
    <property type="entry name" value="Phosphoglycerate mutase-like"/>
    <property type="match status" value="1"/>
</dbReference>
<evidence type="ECO:0000313" key="1">
    <source>
        <dbReference type="EMBL" id="KAJ7347570.1"/>
    </source>
</evidence>
<evidence type="ECO:0000313" key="2">
    <source>
        <dbReference type="Proteomes" id="UP001218218"/>
    </source>
</evidence>
<dbReference type="PANTHER" id="PTHR48100">
    <property type="entry name" value="BROAD-SPECIFICITY PHOSPHATASE YOR283W-RELATED"/>
    <property type="match status" value="1"/>
</dbReference>
<dbReference type="GO" id="GO:0005737">
    <property type="term" value="C:cytoplasm"/>
    <property type="evidence" value="ECO:0007669"/>
    <property type="project" value="TreeGrafter"/>
</dbReference>